<comment type="function">
    <text evidence="6">Component of the Mediator complex, a coactivator involved in the regulated transcription of nearly all RNA polymerase II-dependent genes. Mediator functions as a bridge to convey information from gene-specific regulatory proteins to the basal RNA polymerase II transcription machinery. Mediator is recruited to promoters by direct interactions with regulatory proteins and serves as a scaffold for the assembly of a functional preinitiation complex with RNA polymerase II and the general transcription factors.</text>
</comment>
<proteinExistence type="inferred from homology"/>
<accession>A0A074Y1F4</accession>
<comment type="subcellular location">
    <subcellularLocation>
        <location evidence="1 6">Nucleus</location>
    </subcellularLocation>
</comment>
<keyword evidence="3 6" id="KW-0805">Transcription regulation</keyword>
<keyword evidence="4 6" id="KW-0804">Transcription</keyword>
<dbReference type="GO" id="GO:0003712">
    <property type="term" value="F:transcription coregulator activity"/>
    <property type="evidence" value="ECO:0007669"/>
    <property type="project" value="InterPro"/>
</dbReference>
<organism evidence="7 8">
    <name type="scientific">Aureobasidium pullulans EXF-150</name>
    <dbReference type="NCBI Taxonomy" id="1043002"/>
    <lineage>
        <taxon>Eukaryota</taxon>
        <taxon>Fungi</taxon>
        <taxon>Dikarya</taxon>
        <taxon>Ascomycota</taxon>
        <taxon>Pezizomycotina</taxon>
        <taxon>Dothideomycetes</taxon>
        <taxon>Dothideomycetidae</taxon>
        <taxon>Dothideales</taxon>
        <taxon>Saccotheciaceae</taxon>
        <taxon>Aureobasidium</taxon>
    </lineage>
</organism>
<evidence type="ECO:0000256" key="3">
    <source>
        <dbReference type="ARBA" id="ARBA00023015"/>
    </source>
</evidence>
<dbReference type="Proteomes" id="UP000030706">
    <property type="component" value="Unassembled WGS sequence"/>
</dbReference>
<dbReference type="STRING" id="1043002.A0A074Y1F4"/>
<comment type="similarity">
    <text evidence="2 6">Belongs to the Mediator complex subunit 10 family.</text>
</comment>
<dbReference type="Pfam" id="PF09748">
    <property type="entry name" value="Med10"/>
    <property type="match status" value="1"/>
</dbReference>
<dbReference type="HOGENOM" id="CLU_096169_1_1_1"/>
<evidence type="ECO:0000256" key="2">
    <source>
        <dbReference type="ARBA" id="ARBA00005389"/>
    </source>
</evidence>
<reference evidence="7 8" key="1">
    <citation type="journal article" date="2014" name="BMC Genomics">
        <title>Genome sequencing of four Aureobasidium pullulans varieties: biotechnological potential, stress tolerance, and description of new species.</title>
        <authorList>
            <person name="Gostin Ar C."/>
            <person name="Ohm R.A."/>
            <person name="Kogej T."/>
            <person name="Sonjak S."/>
            <person name="Turk M."/>
            <person name="Zajc J."/>
            <person name="Zalar P."/>
            <person name="Grube M."/>
            <person name="Sun H."/>
            <person name="Han J."/>
            <person name="Sharma A."/>
            <person name="Chiniquy J."/>
            <person name="Ngan C.Y."/>
            <person name="Lipzen A."/>
            <person name="Barry K."/>
            <person name="Grigoriev I.V."/>
            <person name="Gunde-Cimerman N."/>
        </authorList>
    </citation>
    <scope>NUCLEOTIDE SEQUENCE [LARGE SCALE GENOMIC DNA]</scope>
    <source>
        <strain evidence="7 8">EXF-150</strain>
    </source>
</reference>
<protein>
    <recommendedName>
        <fullName evidence="6">Mediator of RNA polymerase II transcription subunit 10</fullName>
    </recommendedName>
    <alternativeName>
        <fullName evidence="6">Mediator complex subunit 10</fullName>
    </alternativeName>
</protein>
<keyword evidence="8" id="KW-1185">Reference proteome</keyword>
<dbReference type="AlphaFoldDB" id="A0A074Y1F4"/>
<dbReference type="OrthoDB" id="337270at2759"/>
<dbReference type="InterPro" id="IPR019145">
    <property type="entry name" value="Mediator_Med10"/>
</dbReference>
<evidence type="ECO:0000313" key="7">
    <source>
        <dbReference type="EMBL" id="KEQ80731.1"/>
    </source>
</evidence>
<evidence type="ECO:0000256" key="6">
    <source>
        <dbReference type="RuleBase" id="RU364146"/>
    </source>
</evidence>
<dbReference type="GO" id="GO:0016592">
    <property type="term" value="C:mediator complex"/>
    <property type="evidence" value="ECO:0007669"/>
    <property type="project" value="InterPro"/>
</dbReference>
<gene>
    <name evidence="6" type="primary">MED10</name>
    <name evidence="7" type="ORF">M438DRAFT_338695</name>
</gene>
<name>A0A074Y1F4_AURPU</name>
<keyword evidence="5 6" id="KW-0539">Nucleus</keyword>
<evidence type="ECO:0000256" key="1">
    <source>
        <dbReference type="ARBA" id="ARBA00004123"/>
    </source>
</evidence>
<dbReference type="EMBL" id="KL584996">
    <property type="protein sequence ID" value="KEQ80731.1"/>
    <property type="molecule type" value="Genomic_DNA"/>
</dbReference>
<evidence type="ECO:0000256" key="5">
    <source>
        <dbReference type="ARBA" id="ARBA00023242"/>
    </source>
</evidence>
<evidence type="ECO:0000313" key="8">
    <source>
        <dbReference type="Proteomes" id="UP000030706"/>
    </source>
</evidence>
<comment type="subunit">
    <text evidence="6">Component of the Mediator complex.</text>
</comment>
<evidence type="ECO:0000256" key="4">
    <source>
        <dbReference type="ARBA" id="ARBA00023163"/>
    </source>
</evidence>
<keyword evidence="6" id="KW-0010">Activator</keyword>
<sequence>MASTDGLDEVDAQLKAVIDNLYMLICQAHEFRGTQTQEAMTFEIKRLIQNLLALCQTARTLPTGLPQEIIEYVERSRNPDIYTREFVELVQRLNQQLKGRSQAFADFRDILAREMTGALPDCKQDIKMVVESTGGNPPV</sequence>
<dbReference type="GO" id="GO:0006357">
    <property type="term" value="P:regulation of transcription by RNA polymerase II"/>
    <property type="evidence" value="ECO:0007669"/>
    <property type="project" value="InterPro"/>
</dbReference>